<feature type="region of interest" description="Disordered" evidence="1">
    <location>
        <begin position="378"/>
        <end position="445"/>
    </location>
</feature>
<protein>
    <submittedName>
        <fullName evidence="3">Metallo-beta-lactamase</fullName>
    </submittedName>
</protein>
<feature type="region of interest" description="Disordered" evidence="1">
    <location>
        <begin position="463"/>
        <end position="519"/>
    </location>
</feature>
<evidence type="ECO:0000256" key="1">
    <source>
        <dbReference type="SAM" id="MobiDB-lite"/>
    </source>
</evidence>
<feature type="compositionally biased region" description="Acidic residues" evidence="1">
    <location>
        <begin position="510"/>
        <end position="519"/>
    </location>
</feature>
<feature type="compositionally biased region" description="Polar residues" evidence="1">
    <location>
        <begin position="40"/>
        <end position="50"/>
    </location>
</feature>
<organism evidence="3 4">
    <name type="scientific">Nannochloropsis gaditana</name>
    <dbReference type="NCBI Taxonomy" id="72520"/>
    <lineage>
        <taxon>Eukaryota</taxon>
        <taxon>Sar</taxon>
        <taxon>Stramenopiles</taxon>
        <taxon>Ochrophyta</taxon>
        <taxon>Eustigmatophyceae</taxon>
        <taxon>Eustigmatales</taxon>
        <taxon>Monodopsidaceae</taxon>
        <taxon>Nannochloropsis</taxon>
    </lineage>
</organism>
<feature type="domain" description="Metallo-beta-lactamase" evidence="2">
    <location>
        <begin position="117"/>
        <end position="313"/>
    </location>
</feature>
<dbReference type="SUPFAM" id="SSF56281">
    <property type="entry name" value="Metallo-hydrolase/oxidoreductase"/>
    <property type="match status" value="1"/>
</dbReference>
<evidence type="ECO:0000259" key="2">
    <source>
        <dbReference type="Pfam" id="PF12706"/>
    </source>
</evidence>
<dbReference type="Gene3D" id="3.60.15.10">
    <property type="entry name" value="Ribonuclease Z/Hydroxyacylglutathione hydrolase-like"/>
    <property type="match status" value="1"/>
</dbReference>
<keyword evidence="4" id="KW-1185">Reference proteome</keyword>
<feature type="compositionally biased region" description="Basic and acidic residues" evidence="1">
    <location>
        <begin position="16"/>
        <end position="27"/>
    </location>
</feature>
<dbReference type="InterPro" id="IPR036866">
    <property type="entry name" value="RibonucZ/Hydroxyglut_hydro"/>
</dbReference>
<evidence type="ECO:0000313" key="4">
    <source>
        <dbReference type="Proteomes" id="UP000019335"/>
    </source>
</evidence>
<feature type="region of interest" description="Disordered" evidence="1">
    <location>
        <begin position="13"/>
        <end position="69"/>
    </location>
</feature>
<gene>
    <name evidence="3" type="ORF">Naga_100015g4</name>
</gene>
<dbReference type="Proteomes" id="UP000019335">
    <property type="component" value="Chromosome 6"/>
</dbReference>
<dbReference type="PANTHER" id="PTHR46504">
    <property type="entry name" value="TRNASE Z TRZ1"/>
    <property type="match status" value="1"/>
</dbReference>
<dbReference type="InterPro" id="IPR001279">
    <property type="entry name" value="Metallo-B-lactamas"/>
</dbReference>
<name>W7TKI2_9STRA</name>
<dbReference type="AlphaFoldDB" id="W7TKI2"/>
<reference evidence="3 4" key="1">
    <citation type="journal article" date="2014" name="Mol. Plant">
        <title>Chromosome Scale Genome Assembly and Transcriptome Profiling of Nannochloropsis gaditana in Nitrogen Depletion.</title>
        <authorList>
            <person name="Corteggiani Carpinelli E."/>
            <person name="Telatin A."/>
            <person name="Vitulo N."/>
            <person name="Forcato C."/>
            <person name="D'Angelo M."/>
            <person name="Schiavon R."/>
            <person name="Vezzi A."/>
            <person name="Giacometti G.M."/>
            <person name="Morosinotto T."/>
            <person name="Valle G."/>
        </authorList>
    </citation>
    <scope>NUCLEOTIDE SEQUENCE [LARGE SCALE GENOMIC DNA]</scope>
    <source>
        <strain evidence="3 4">B-31</strain>
    </source>
</reference>
<accession>W7TKI2</accession>
<dbReference type="Pfam" id="PF12706">
    <property type="entry name" value="Lactamase_B_2"/>
    <property type="match status" value="1"/>
</dbReference>
<dbReference type="PANTHER" id="PTHR46504:SF2">
    <property type="entry name" value="TRNASE Z TRZ1"/>
    <property type="match status" value="1"/>
</dbReference>
<dbReference type="EMBL" id="AZIL01000430">
    <property type="protein sequence ID" value="EWM27590.1"/>
    <property type="molecule type" value="Genomic_DNA"/>
</dbReference>
<feature type="compositionally biased region" description="Basic and acidic residues" evidence="1">
    <location>
        <begin position="488"/>
        <end position="500"/>
    </location>
</feature>
<dbReference type="OrthoDB" id="527344at2759"/>
<evidence type="ECO:0000313" key="3">
    <source>
        <dbReference type="EMBL" id="EWM27590.1"/>
    </source>
</evidence>
<sequence>MDTNCPCACVADVEESSNHRAASREKNSAPIAALPPTLPEQAQASTSTSARPPFKRADSVDSPSVATSNPADAGFEVSSAWSVAGIGTCIQLRHRAFGLHIAMDIGTSAGETLGAGHIFVSHGHIDHIGALLNHARARTLSNKPAKYYVPVPATEPLLRAKAAYEALDGCAFNAEIVGVEPGDICRIHPNVRVEVFPTKHRVPSQGYAIIREKSKGLKAGCRNLSSHELARRRKQGESVVEIEDIVEVAYTGDTILKAVLDQPLVRQARLLILECTYLEGEIVWAHSWQHVHMQEIVKHAAAFASNERVVCCHVSRKYKRWDNVLRCFQSGMAPVPALAAKIGVTLAGFGRAEPVTWLVDYQKEQAAAAMAAAAAAAGEGGSGSPVGHAEGPHRGPSGGNVRPRREKGGADLEDIGVQSVDATPAEETRWMGSNGGLKDELPEVKTKEEANRMLRVLSEDLGLQPRAESLLNCSEEGHEEEQGQGEKQQQELKGEKRESVGKGWEVTSEEREEESSLFF</sequence>
<comment type="caution">
    <text evidence="3">The sequence shown here is derived from an EMBL/GenBank/DDBJ whole genome shotgun (WGS) entry which is preliminary data.</text>
</comment>
<proteinExistence type="predicted"/>